<feature type="region of interest" description="Disordered" evidence="1">
    <location>
        <begin position="96"/>
        <end position="119"/>
    </location>
</feature>
<comment type="caution">
    <text evidence="2">The sequence shown here is derived from an EMBL/GenBank/DDBJ whole genome shotgun (WGS) entry which is preliminary data.</text>
</comment>
<dbReference type="Proteomes" id="UP000295136">
    <property type="component" value="Unassembled WGS sequence"/>
</dbReference>
<feature type="compositionally biased region" description="Low complexity" evidence="1">
    <location>
        <begin position="96"/>
        <end position="108"/>
    </location>
</feature>
<dbReference type="RefSeq" id="WP_132631876.1">
    <property type="nucleotide sequence ID" value="NZ_SMLD01000050.1"/>
</dbReference>
<organism evidence="2 3">
    <name type="scientific">Nonomuraea mesophila</name>
    <dbReference type="NCBI Taxonomy" id="2530382"/>
    <lineage>
        <taxon>Bacteria</taxon>
        <taxon>Bacillati</taxon>
        <taxon>Actinomycetota</taxon>
        <taxon>Actinomycetes</taxon>
        <taxon>Streptosporangiales</taxon>
        <taxon>Streptosporangiaceae</taxon>
        <taxon>Nonomuraea</taxon>
    </lineage>
</organism>
<dbReference type="AlphaFoldDB" id="A0A4R5FG54"/>
<name>A0A4R5FG54_9ACTN</name>
<evidence type="ECO:0008006" key="4">
    <source>
        <dbReference type="Google" id="ProtNLM"/>
    </source>
</evidence>
<keyword evidence="3" id="KW-1185">Reference proteome</keyword>
<protein>
    <recommendedName>
        <fullName evidence="4">ESX-1 secretion-associated protein</fullName>
    </recommendedName>
</protein>
<dbReference type="EMBL" id="SMLD01000050">
    <property type="protein sequence ID" value="TDE49728.1"/>
    <property type="molecule type" value="Genomic_DNA"/>
</dbReference>
<accession>A0A4R5FG54</accession>
<proteinExistence type="predicted"/>
<sequence length="119" mass="12428">MTQNSVAAQVESIREMGRNMVAAPMHDLEEMSRAIGRVELTSGAYGAFGLLGGSLGQAFDDVKAAARTYLSAKRDEVADIHDRAYGTANDYTDGDASAAGLAAGMPADPRTQSQTGMQA</sequence>
<feature type="compositionally biased region" description="Polar residues" evidence="1">
    <location>
        <begin position="110"/>
        <end position="119"/>
    </location>
</feature>
<gene>
    <name evidence="2" type="ORF">E1295_20140</name>
</gene>
<evidence type="ECO:0000313" key="3">
    <source>
        <dbReference type="Proteomes" id="UP000295136"/>
    </source>
</evidence>
<evidence type="ECO:0000256" key="1">
    <source>
        <dbReference type="SAM" id="MobiDB-lite"/>
    </source>
</evidence>
<reference evidence="2 3" key="1">
    <citation type="submission" date="2019-03" db="EMBL/GenBank/DDBJ databases">
        <title>Draft genome sequences of novel Actinobacteria.</title>
        <authorList>
            <person name="Sahin N."/>
            <person name="Ay H."/>
            <person name="Saygin H."/>
        </authorList>
    </citation>
    <scope>NUCLEOTIDE SEQUENCE [LARGE SCALE GENOMIC DNA]</scope>
    <source>
        <strain evidence="2 3">6K102</strain>
    </source>
</reference>
<evidence type="ECO:0000313" key="2">
    <source>
        <dbReference type="EMBL" id="TDE49728.1"/>
    </source>
</evidence>